<gene>
    <name evidence="2" type="ORF">QTG54_002783</name>
</gene>
<comment type="caution">
    <text evidence="2">The sequence shown here is derived from an EMBL/GenBank/DDBJ whole genome shotgun (WGS) entry which is preliminary data.</text>
</comment>
<sequence>MVHRQNSYSAAAVLLLIFSAVLTSSTTEAYAFASSPSSSKTRYYSVVPTNTGRKHRIHRTSHRADGSAVTLYLFPSSPAVTSAANLPPRKQSINSSRKSKSALPAMSQSVLAESDTLPSFSTAHGLLSPEVVMRIADSNDLEMNGALHRFLKTYKSRGPMACLSMLSDPDILPELTRAMRDVA</sequence>
<keyword evidence="1" id="KW-0732">Signal</keyword>
<evidence type="ECO:0000313" key="2">
    <source>
        <dbReference type="EMBL" id="KAK1746176.1"/>
    </source>
</evidence>
<proteinExistence type="predicted"/>
<dbReference type="Proteomes" id="UP001224775">
    <property type="component" value="Unassembled WGS sequence"/>
</dbReference>
<feature type="chain" id="PRO_5042209507" evidence="1">
    <location>
        <begin position="24"/>
        <end position="183"/>
    </location>
</feature>
<evidence type="ECO:0000256" key="1">
    <source>
        <dbReference type="SAM" id="SignalP"/>
    </source>
</evidence>
<accession>A0AAD8YJ73</accession>
<keyword evidence="3" id="KW-1185">Reference proteome</keyword>
<dbReference type="EMBL" id="JATAAI010000004">
    <property type="protein sequence ID" value="KAK1746176.1"/>
    <property type="molecule type" value="Genomic_DNA"/>
</dbReference>
<name>A0AAD8YJ73_9STRA</name>
<evidence type="ECO:0000313" key="3">
    <source>
        <dbReference type="Proteomes" id="UP001224775"/>
    </source>
</evidence>
<protein>
    <submittedName>
        <fullName evidence="2">Uncharacterized protein</fullName>
    </submittedName>
</protein>
<feature type="signal peptide" evidence="1">
    <location>
        <begin position="1"/>
        <end position="23"/>
    </location>
</feature>
<organism evidence="2 3">
    <name type="scientific">Skeletonema marinoi</name>
    <dbReference type="NCBI Taxonomy" id="267567"/>
    <lineage>
        <taxon>Eukaryota</taxon>
        <taxon>Sar</taxon>
        <taxon>Stramenopiles</taxon>
        <taxon>Ochrophyta</taxon>
        <taxon>Bacillariophyta</taxon>
        <taxon>Coscinodiscophyceae</taxon>
        <taxon>Thalassiosirophycidae</taxon>
        <taxon>Thalassiosirales</taxon>
        <taxon>Skeletonemataceae</taxon>
        <taxon>Skeletonema</taxon>
        <taxon>Skeletonema marinoi-dohrnii complex</taxon>
    </lineage>
</organism>
<dbReference type="AlphaFoldDB" id="A0AAD8YJ73"/>
<reference evidence="2" key="1">
    <citation type="submission" date="2023-06" db="EMBL/GenBank/DDBJ databases">
        <title>Survivors Of The Sea: Transcriptome response of Skeletonema marinoi to long-term dormancy.</title>
        <authorList>
            <person name="Pinder M.I.M."/>
            <person name="Kourtchenko O."/>
            <person name="Robertson E.K."/>
            <person name="Larsson T."/>
            <person name="Maumus F."/>
            <person name="Osuna-Cruz C.M."/>
            <person name="Vancaester E."/>
            <person name="Stenow R."/>
            <person name="Vandepoele K."/>
            <person name="Ploug H."/>
            <person name="Bruchert V."/>
            <person name="Godhe A."/>
            <person name="Topel M."/>
        </authorList>
    </citation>
    <scope>NUCLEOTIDE SEQUENCE</scope>
    <source>
        <strain evidence="2">R05AC</strain>
    </source>
</reference>